<dbReference type="AlphaFoldDB" id="A0A238ZEU8"/>
<dbReference type="Proteomes" id="UP000198324">
    <property type="component" value="Unassembled WGS sequence"/>
</dbReference>
<reference evidence="1 2" key="1">
    <citation type="submission" date="2017-06" db="EMBL/GenBank/DDBJ databases">
        <authorList>
            <person name="Kim H.J."/>
            <person name="Triplett B.A."/>
        </authorList>
    </citation>
    <scope>NUCLEOTIDE SEQUENCE [LARGE SCALE GENOMIC DNA]</scope>
    <source>
        <strain evidence="1 2">DSM 13116</strain>
    </source>
</reference>
<name>A0A238ZEU8_9BACT</name>
<evidence type="ECO:0000313" key="2">
    <source>
        <dbReference type="Proteomes" id="UP000198324"/>
    </source>
</evidence>
<dbReference type="RefSeq" id="WP_143337320.1">
    <property type="nucleotide sequence ID" value="NZ_FZOC01000002.1"/>
</dbReference>
<proteinExistence type="predicted"/>
<sequence>MDAATMDGKAVLEKYSISIGELVKAILGGLPAYDAVTGKRVIDQDSLVARPKYQTEEQAAKVVDLIDLSNAVRQTRRGEKPFRTYAPGGASGIDEIVRRNKTQLLMKDTKVYEFPAGQESPQEPWGVFPLRYDTFHREYSEPVMLGFHGEGESVQGLYQKLIGAMRFPVAFVEARFGSTTTGKTLDIRHVPLTPGQDWLGNLDPLLNRKQIARTISVFELLSRWAGASGESMGALSERLVRFLKHGTLHLFEPHEAGARVLYAPSTIGAAKIEIDCAVASLGGWASGLAEVETLSALSVDMVEVEAIEAEEYNASLKPVASNASGLEPEQVAPMGGGEAEDVQGKIEVMVPQSLFAGKTPQAVRNSLKEGGFDEHIIAYVLHKILKKNKTEVGRLLMAGKSKDGLTPADSTCLRHTNGLLETAAGNKIVIS</sequence>
<keyword evidence="2" id="KW-1185">Reference proteome</keyword>
<evidence type="ECO:0000313" key="1">
    <source>
        <dbReference type="EMBL" id="SNR81491.1"/>
    </source>
</evidence>
<gene>
    <name evidence="1" type="ORF">SAMN04488503_1458</name>
</gene>
<protein>
    <submittedName>
        <fullName evidence="1">Uncharacterized protein</fullName>
    </submittedName>
</protein>
<organism evidence="1 2">
    <name type="scientific">Humidesulfovibrio mexicanus</name>
    <dbReference type="NCBI Taxonomy" id="147047"/>
    <lineage>
        <taxon>Bacteria</taxon>
        <taxon>Pseudomonadati</taxon>
        <taxon>Thermodesulfobacteriota</taxon>
        <taxon>Desulfovibrionia</taxon>
        <taxon>Desulfovibrionales</taxon>
        <taxon>Desulfovibrionaceae</taxon>
        <taxon>Humidesulfovibrio</taxon>
    </lineage>
</organism>
<accession>A0A238ZEU8</accession>
<dbReference type="EMBL" id="FZOC01000002">
    <property type="protein sequence ID" value="SNR81491.1"/>
    <property type="molecule type" value="Genomic_DNA"/>
</dbReference>